<dbReference type="AlphaFoldDB" id="A0A9P9ANC5"/>
<comment type="caution">
    <text evidence="2">The sequence shown here is derived from an EMBL/GenBank/DDBJ whole genome shotgun (WGS) entry which is preliminary data.</text>
</comment>
<reference evidence="2 3" key="1">
    <citation type="journal article" date="2021" name="Nat. Commun.">
        <title>Genetic determinants of endophytism in the Arabidopsis root mycobiome.</title>
        <authorList>
            <person name="Mesny F."/>
            <person name="Miyauchi S."/>
            <person name="Thiergart T."/>
            <person name="Pickel B."/>
            <person name="Atanasova L."/>
            <person name="Karlsson M."/>
            <person name="Huettel B."/>
            <person name="Barry K.W."/>
            <person name="Haridas S."/>
            <person name="Chen C."/>
            <person name="Bauer D."/>
            <person name="Andreopoulos W."/>
            <person name="Pangilinan J."/>
            <person name="LaButti K."/>
            <person name="Riley R."/>
            <person name="Lipzen A."/>
            <person name="Clum A."/>
            <person name="Drula E."/>
            <person name="Henrissat B."/>
            <person name="Kohler A."/>
            <person name="Grigoriev I.V."/>
            <person name="Martin F.M."/>
            <person name="Hacquard S."/>
        </authorList>
    </citation>
    <scope>NUCLEOTIDE SEQUENCE [LARGE SCALE GENOMIC DNA]</scope>
    <source>
        <strain evidence="2 3">MPI-CAGE-CH-0241</strain>
    </source>
</reference>
<dbReference type="EMBL" id="JAGPYM010000025">
    <property type="protein sequence ID" value="KAH6880661.1"/>
    <property type="molecule type" value="Genomic_DNA"/>
</dbReference>
<proteinExistence type="predicted"/>
<dbReference type="PANTHER" id="PTHR37540:SF10">
    <property type="entry name" value="SIGMA-70 REGION 2 FAMILY PROTEIN"/>
    <property type="match status" value="1"/>
</dbReference>
<name>A0A9P9ANC5_9HYPO</name>
<accession>A0A9P9ANC5</accession>
<evidence type="ECO:0000313" key="3">
    <source>
        <dbReference type="Proteomes" id="UP000777438"/>
    </source>
</evidence>
<dbReference type="Proteomes" id="UP000777438">
    <property type="component" value="Unassembled WGS sequence"/>
</dbReference>
<keyword evidence="1" id="KW-0539">Nucleus</keyword>
<dbReference type="OrthoDB" id="4159781at2759"/>
<keyword evidence="3" id="KW-1185">Reference proteome</keyword>
<dbReference type="InterPro" id="IPR021858">
    <property type="entry name" value="Fun_TF"/>
</dbReference>
<sequence>MKEIGRSRRRPKRNVTIPLDFVPLETSERTTITSSWPGCMWFGSGRLDPFLRFPLELDATARGLVAHIFDDELGHQRPLRDAWFTVGLQDEATFSQVLSNSALHMEILRHGRDGVRETPDSIRYYTRAMASVRRRVDKANTKTLEHIIGAVTGMLAHADILGTDDEWITHHKGLQQLVRARGGIYLLETNEALRLTISWCELRGTYLLDQRPVFPLPRQWVRFSTPQVSYHSDPKMLEHTGRLRRMWSEGNLSDSEWQSVYADIAAFSFLSFKDYKDTNEQAKMSGDIGAWSNPLIHRLLGWRPAEATVSRDTIIQETCRLGALLYLVPVWRFFGVSPVFSRVHRQKMKAVIADHDVEWSHAWVTKLWSLYMGGVEALDSADEDWYVGEIVDTLVNNDIRDWETGLERVKDILWFECLFVDGNDRLGAKVSAILGNR</sequence>
<dbReference type="Pfam" id="PF11951">
    <property type="entry name" value="Fungal_trans_2"/>
    <property type="match status" value="1"/>
</dbReference>
<organism evidence="2 3">
    <name type="scientific">Thelonectria olida</name>
    <dbReference type="NCBI Taxonomy" id="1576542"/>
    <lineage>
        <taxon>Eukaryota</taxon>
        <taxon>Fungi</taxon>
        <taxon>Dikarya</taxon>
        <taxon>Ascomycota</taxon>
        <taxon>Pezizomycotina</taxon>
        <taxon>Sordariomycetes</taxon>
        <taxon>Hypocreomycetidae</taxon>
        <taxon>Hypocreales</taxon>
        <taxon>Nectriaceae</taxon>
        <taxon>Thelonectria</taxon>
    </lineage>
</organism>
<gene>
    <name evidence="2" type="ORF">B0T10DRAFT_495079</name>
</gene>
<protein>
    <submittedName>
        <fullName evidence="2">Uncharacterized protein</fullName>
    </submittedName>
</protein>
<evidence type="ECO:0000313" key="2">
    <source>
        <dbReference type="EMBL" id="KAH6880661.1"/>
    </source>
</evidence>
<evidence type="ECO:0000256" key="1">
    <source>
        <dbReference type="ARBA" id="ARBA00023242"/>
    </source>
</evidence>
<dbReference type="PANTHER" id="PTHR37540">
    <property type="entry name" value="TRANSCRIPTION FACTOR (ACR-2), PUTATIVE-RELATED-RELATED"/>
    <property type="match status" value="1"/>
</dbReference>